<feature type="compositionally biased region" description="Polar residues" evidence="1">
    <location>
        <begin position="98"/>
        <end position="115"/>
    </location>
</feature>
<accession>T1GDW6</accession>
<evidence type="ECO:0000313" key="3">
    <source>
        <dbReference type="EnsemblMetazoa" id="MESCA001517-PA"/>
    </source>
</evidence>
<organism evidence="3 4">
    <name type="scientific">Megaselia scalaris</name>
    <name type="common">Humpbacked fly</name>
    <name type="synonym">Phora scalaris</name>
    <dbReference type="NCBI Taxonomy" id="36166"/>
    <lineage>
        <taxon>Eukaryota</taxon>
        <taxon>Metazoa</taxon>
        <taxon>Ecdysozoa</taxon>
        <taxon>Arthropoda</taxon>
        <taxon>Hexapoda</taxon>
        <taxon>Insecta</taxon>
        <taxon>Pterygota</taxon>
        <taxon>Neoptera</taxon>
        <taxon>Endopterygota</taxon>
        <taxon>Diptera</taxon>
        <taxon>Brachycera</taxon>
        <taxon>Muscomorpha</taxon>
        <taxon>Platypezoidea</taxon>
        <taxon>Phoridae</taxon>
        <taxon>Megaseliini</taxon>
        <taxon>Megaselia</taxon>
    </lineage>
</organism>
<reference evidence="3" key="2">
    <citation type="submission" date="2015-06" db="UniProtKB">
        <authorList>
            <consortium name="EnsemblMetazoa"/>
        </authorList>
    </citation>
    <scope>IDENTIFICATION</scope>
</reference>
<keyword evidence="2" id="KW-0812">Transmembrane</keyword>
<proteinExistence type="predicted"/>
<evidence type="ECO:0000256" key="2">
    <source>
        <dbReference type="SAM" id="Phobius"/>
    </source>
</evidence>
<keyword evidence="4" id="KW-1185">Reference proteome</keyword>
<dbReference type="OMA" id="RGNAMSE"/>
<dbReference type="PANTHER" id="PTHR40240:SF1">
    <property type="entry name" value="PLEXUS, ISOFORM A"/>
    <property type="match status" value="1"/>
</dbReference>
<reference evidence="4" key="1">
    <citation type="submission" date="2013-02" db="EMBL/GenBank/DDBJ databases">
        <authorList>
            <person name="Hughes D."/>
        </authorList>
    </citation>
    <scope>NUCLEOTIDE SEQUENCE</scope>
    <source>
        <strain>Durham</strain>
        <strain evidence="4">NC isolate 2 -- Noor lab</strain>
    </source>
</reference>
<feature type="compositionally biased region" description="Low complexity" evidence="1">
    <location>
        <begin position="70"/>
        <end position="79"/>
    </location>
</feature>
<feature type="compositionally biased region" description="Basic and acidic residues" evidence="1">
    <location>
        <begin position="143"/>
        <end position="162"/>
    </location>
</feature>
<name>T1GDW6_MEGSC</name>
<dbReference type="EnsemblMetazoa" id="MESCA001517-RA">
    <property type="protein sequence ID" value="MESCA001517-PA"/>
    <property type="gene ID" value="MESCA001517"/>
</dbReference>
<feature type="compositionally biased region" description="Basic and acidic residues" evidence="1">
    <location>
        <begin position="170"/>
        <end position="179"/>
    </location>
</feature>
<feature type="region of interest" description="Disordered" evidence="1">
    <location>
        <begin position="51"/>
        <end position="223"/>
    </location>
</feature>
<dbReference type="PANTHER" id="PTHR40240">
    <property type="entry name" value="PLEXUS, ISOFORM A"/>
    <property type="match status" value="1"/>
</dbReference>
<protein>
    <submittedName>
        <fullName evidence="3">Uncharacterized protein</fullName>
    </submittedName>
</protein>
<evidence type="ECO:0000256" key="1">
    <source>
        <dbReference type="SAM" id="MobiDB-lite"/>
    </source>
</evidence>
<dbReference type="EMBL" id="CAQQ02025963">
    <property type="status" value="NOT_ANNOTATED_CDS"/>
    <property type="molecule type" value="Genomic_DNA"/>
</dbReference>
<dbReference type="EMBL" id="CAQQ02025964">
    <property type="status" value="NOT_ANNOTATED_CDS"/>
    <property type="molecule type" value="Genomic_DNA"/>
</dbReference>
<sequence length="299" mass="32822">MYHRKTRKKELQHRFTYPLSVNCTPFIVGCTTIYSFIHFFSFCFAVPPKPVQKRPTTSPAPMISSPHHLQSPSSGIPQQQPQPPPHVPLPAHALSNHVLPTTNHYPPSIQPSPQAANPPPGSAGSRQPQGTFASALRNLAKQVDSKDDEDRSGGRDRADVDRNSVSQNSHDSRIVDHRSSGGTTTAESERNAKKRSAPSPQPAEKVARLNSSTTASSTLQPELMARSGFQPYRSDDRLLHPAASFGLDYPSFLPPGVPGYMPGPAGYPSSSYFDPRLDLLRQHQHGHHALILSHLIFMQ</sequence>
<feature type="compositionally biased region" description="Polar residues" evidence="1">
    <location>
        <begin position="209"/>
        <end position="220"/>
    </location>
</feature>
<feature type="transmembrane region" description="Helical" evidence="2">
    <location>
        <begin position="21"/>
        <end position="47"/>
    </location>
</feature>
<keyword evidence="2" id="KW-1133">Transmembrane helix</keyword>
<dbReference type="AlphaFoldDB" id="T1GDW6"/>
<evidence type="ECO:0000313" key="4">
    <source>
        <dbReference type="Proteomes" id="UP000015102"/>
    </source>
</evidence>
<dbReference type="HOGENOM" id="CLU_931513_0_0_1"/>
<dbReference type="Proteomes" id="UP000015102">
    <property type="component" value="Unassembled WGS sequence"/>
</dbReference>
<dbReference type="PROSITE" id="PS51257">
    <property type="entry name" value="PROKAR_LIPOPROTEIN"/>
    <property type="match status" value="1"/>
</dbReference>
<keyword evidence="2" id="KW-0472">Membrane</keyword>
<dbReference type="STRING" id="36166.T1GDW6"/>